<dbReference type="PANTHER" id="PTHR24045">
    <property type="match status" value="1"/>
</dbReference>
<accession>A0A1I8JMU2</accession>
<sequence>SAQCAQESQFNASNLHLFTAGLQLTRTIQKVQFTESAGNINSTASQIETVSAASFKLPAGNCGCCRQGGAVLLRSNLSLKTDVGNSGESLFYTFENPDKIPLFELPFAVAFEVTASVRNGRLRRLFGDVGRRRGLPQRLEMLLHQPRRRLAVAHFDSEQDKKNTMKTALELKYSLRSLTKFAPWIRKVYLVTNGQVPNWLNLTNPRLTLITHECIRTTFIAPASGYRIYQSWEVPNCAAGCPHAWVSDGSCRLCFSCDLPCNNSHCDFDGGDCLNAQLPVGRWLMPNLANLAAAGQLRLAGAGSADLCAPGCLNGWLADGFCDRVCDRPECGHDSGDCGMEQLTVLTPAAHSGDNDTT</sequence>
<keyword evidence="4" id="KW-1185">Reference proteome</keyword>
<dbReference type="Proteomes" id="UP000095280">
    <property type="component" value="Unplaced"/>
</dbReference>
<name>A0A1I8JMU2_9PLAT</name>
<proteinExistence type="inferred from homology"/>
<evidence type="ECO:0000313" key="4">
    <source>
        <dbReference type="Proteomes" id="UP000095280"/>
    </source>
</evidence>
<feature type="domain" description="Stealth protein CR2 conserved region 2" evidence="3">
    <location>
        <begin position="169"/>
        <end position="215"/>
    </location>
</feature>
<evidence type="ECO:0000313" key="5">
    <source>
        <dbReference type="WBParaSite" id="snap_masked-unitig_11744-processed-gene-0.0-mRNA-1"/>
    </source>
</evidence>
<dbReference type="WBParaSite" id="snap_masked-unitig_11744-processed-gene-0.0-mRNA-1">
    <property type="protein sequence ID" value="snap_masked-unitig_11744-processed-gene-0.0-mRNA-1"/>
    <property type="gene ID" value="snap_masked-unitig_11744-processed-gene-0.0"/>
</dbReference>
<keyword evidence="2" id="KW-0808">Transferase</keyword>
<comment type="similarity">
    <text evidence="1">Belongs to the stealth family.</text>
</comment>
<organism evidence="4 5">
    <name type="scientific">Macrostomum lignano</name>
    <dbReference type="NCBI Taxonomy" id="282301"/>
    <lineage>
        <taxon>Eukaryota</taxon>
        <taxon>Metazoa</taxon>
        <taxon>Spiralia</taxon>
        <taxon>Lophotrochozoa</taxon>
        <taxon>Platyhelminthes</taxon>
        <taxon>Rhabditophora</taxon>
        <taxon>Macrostomorpha</taxon>
        <taxon>Macrostomida</taxon>
        <taxon>Macrostomidae</taxon>
        <taxon>Macrostomum</taxon>
    </lineage>
</organism>
<dbReference type="Pfam" id="PF11380">
    <property type="entry name" value="Stealth_CR2"/>
    <property type="match status" value="1"/>
</dbReference>
<dbReference type="InterPro" id="IPR021520">
    <property type="entry name" value="Stealth_CR2"/>
</dbReference>
<evidence type="ECO:0000256" key="1">
    <source>
        <dbReference type="ARBA" id="ARBA00007583"/>
    </source>
</evidence>
<dbReference type="Gene3D" id="3.30.300.320">
    <property type="match status" value="1"/>
</dbReference>
<evidence type="ECO:0000259" key="3">
    <source>
        <dbReference type="Pfam" id="PF11380"/>
    </source>
</evidence>
<dbReference type="PANTHER" id="PTHR24045:SF0">
    <property type="entry name" value="N-ACETYLGLUCOSAMINE-1-PHOSPHOTRANSFERASE SUBUNITS ALPHA_BETA"/>
    <property type="match status" value="1"/>
</dbReference>
<reference evidence="5" key="1">
    <citation type="submission" date="2016-11" db="UniProtKB">
        <authorList>
            <consortium name="WormBaseParasite"/>
        </authorList>
    </citation>
    <scope>IDENTIFICATION</scope>
</reference>
<dbReference type="GO" id="GO:0016772">
    <property type="term" value="F:transferase activity, transferring phosphorus-containing groups"/>
    <property type="evidence" value="ECO:0007669"/>
    <property type="project" value="InterPro"/>
</dbReference>
<dbReference type="AlphaFoldDB" id="A0A1I8JMU2"/>
<protein>
    <submittedName>
        <fullName evidence="5">Stealth_CR2 domain-containing protein</fullName>
    </submittedName>
</protein>
<dbReference type="GO" id="GO:0005794">
    <property type="term" value="C:Golgi apparatus"/>
    <property type="evidence" value="ECO:0007669"/>
    <property type="project" value="TreeGrafter"/>
</dbReference>
<dbReference type="InterPro" id="IPR047141">
    <property type="entry name" value="Stealth"/>
</dbReference>
<evidence type="ECO:0000256" key="2">
    <source>
        <dbReference type="ARBA" id="ARBA00022679"/>
    </source>
</evidence>